<feature type="region of interest" description="Disordered" evidence="1">
    <location>
        <begin position="48"/>
        <end position="85"/>
    </location>
</feature>
<protein>
    <recommendedName>
        <fullName evidence="3">L-ornithine N(5)-monooxygenase</fullName>
    </recommendedName>
</protein>
<evidence type="ECO:0008006" key="3">
    <source>
        <dbReference type="Google" id="ProtNLM"/>
    </source>
</evidence>
<sequence>MLDIFIIGAGPHSLAAVSRLYEDTPSALYSDFEHARLHWLRKHAKPGKTERIVPDDVAEGRESPSKQRKTPQSPSRTKNDVTEKRPKVMVMDKQAARFMGTWDTFFDAFKIKHLRSPLFFHPHPGDLDALKSYAHANDRAKALIEIENVVGTEWSKHQKKAARIKGKAPQQPHINLRDISDYFIPSTPLFKSFIHSEVIERYSLQSIVQKGLVTSVKYHAHSDPTTRYSSDSLFKSLDDSDSYFTIESGDGQVFHSKAVIMSIGPGGIPNVPDYLSGGRSGMIDGEGWCHTAAFLKPGRTLLPKEDVRLTEKITSGKGGTLLVIGGGLTSVQIADLALSNGFTKVVFVARSFIKVKPFDIGIEWVGKYSNLLKMMFYQEDDPSARLNQFRTARNGGSVPAAYYKLLQSHAKAGKLDLRTQTTIQSLVRDTTTGTWSVEVEHRCLKKAAVKCPRMEKAELRANGK</sequence>
<name>A0A0F7SJC6_PHARH</name>
<dbReference type="EMBL" id="LN483249">
    <property type="protein sequence ID" value="CDZ97753.1"/>
    <property type="molecule type" value="Genomic_DNA"/>
</dbReference>
<proteinExistence type="predicted"/>
<organism evidence="2">
    <name type="scientific">Phaffia rhodozyma</name>
    <name type="common">Yeast</name>
    <name type="synonym">Xanthophyllomyces dendrorhous</name>
    <dbReference type="NCBI Taxonomy" id="264483"/>
    <lineage>
        <taxon>Eukaryota</taxon>
        <taxon>Fungi</taxon>
        <taxon>Dikarya</taxon>
        <taxon>Basidiomycota</taxon>
        <taxon>Agaricomycotina</taxon>
        <taxon>Tremellomycetes</taxon>
        <taxon>Cystofilobasidiales</taxon>
        <taxon>Mrakiaceae</taxon>
        <taxon>Phaffia</taxon>
    </lineage>
</organism>
<feature type="compositionally biased region" description="Basic and acidic residues" evidence="1">
    <location>
        <begin position="48"/>
        <end position="65"/>
    </location>
</feature>
<reference evidence="2" key="1">
    <citation type="submission" date="2014-08" db="EMBL/GenBank/DDBJ databases">
        <authorList>
            <person name="Sharma Rahul"/>
            <person name="Thines Marco"/>
        </authorList>
    </citation>
    <scope>NUCLEOTIDE SEQUENCE</scope>
</reference>
<evidence type="ECO:0000313" key="2">
    <source>
        <dbReference type="EMBL" id="CDZ97753.1"/>
    </source>
</evidence>
<accession>A0A0F7SJC6</accession>
<dbReference type="PANTHER" id="PTHR38663:SF1">
    <property type="entry name" value="L-ORNITHINE N(5)-MONOOXYGENASE"/>
    <property type="match status" value="1"/>
</dbReference>
<dbReference type="AlphaFoldDB" id="A0A0F7SJC6"/>
<dbReference type="Gene3D" id="3.50.50.60">
    <property type="entry name" value="FAD/NAD(P)-binding domain"/>
    <property type="match status" value="1"/>
</dbReference>
<dbReference type="SUPFAM" id="SSF51905">
    <property type="entry name" value="FAD/NAD(P)-binding domain"/>
    <property type="match status" value="1"/>
</dbReference>
<dbReference type="InterPro" id="IPR036188">
    <property type="entry name" value="FAD/NAD-bd_sf"/>
</dbReference>
<dbReference type="PANTHER" id="PTHR38663">
    <property type="match status" value="1"/>
</dbReference>
<evidence type="ECO:0000256" key="1">
    <source>
        <dbReference type="SAM" id="MobiDB-lite"/>
    </source>
</evidence>